<keyword evidence="4" id="KW-1185">Reference proteome</keyword>
<evidence type="ECO:0000313" key="4">
    <source>
        <dbReference type="Proteomes" id="UP001595859"/>
    </source>
</evidence>
<reference evidence="4" key="1">
    <citation type="journal article" date="2019" name="Int. J. Syst. Evol. Microbiol.">
        <title>The Global Catalogue of Microorganisms (GCM) 10K type strain sequencing project: providing services to taxonomists for standard genome sequencing and annotation.</title>
        <authorList>
            <consortium name="The Broad Institute Genomics Platform"/>
            <consortium name="The Broad Institute Genome Sequencing Center for Infectious Disease"/>
            <person name="Wu L."/>
            <person name="Ma J."/>
        </authorList>
    </citation>
    <scope>NUCLEOTIDE SEQUENCE [LARGE SCALE GENOMIC DNA]</scope>
    <source>
        <strain evidence="4">ZS-22-S1</strain>
    </source>
</reference>
<dbReference type="InterPro" id="IPR006121">
    <property type="entry name" value="HMA_dom"/>
</dbReference>
<proteinExistence type="predicted"/>
<dbReference type="PROSITE" id="PS01047">
    <property type="entry name" value="HMA_1"/>
    <property type="match status" value="1"/>
</dbReference>
<protein>
    <submittedName>
        <fullName evidence="3">Transposase</fullName>
    </submittedName>
</protein>
<dbReference type="PANTHER" id="PTHR46637">
    <property type="entry name" value="TIS1421-TRANSPOSASE PROTEIN A"/>
    <property type="match status" value="1"/>
</dbReference>
<dbReference type="PROSITE" id="PS50846">
    <property type="entry name" value="HMA_2"/>
    <property type="match status" value="1"/>
</dbReference>
<dbReference type="RefSeq" id="WP_378054644.1">
    <property type="nucleotide sequence ID" value="NZ_JBHSIS010000002.1"/>
</dbReference>
<dbReference type="EMBL" id="JBHSIS010000002">
    <property type="protein sequence ID" value="MFC4852700.1"/>
    <property type="molecule type" value="Genomic_DNA"/>
</dbReference>
<evidence type="ECO:0000259" key="2">
    <source>
        <dbReference type="PROSITE" id="PS50846"/>
    </source>
</evidence>
<dbReference type="PANTHER" id="PTHR46637:SF1">
    <property type="entry name" value="BLL5188 PROTEIN"/>
    <property type="match status" value="1"/>
</dbReference>
<dbReference type="InterPro" id="IPR036163">
    <property type="entry name" value="HMA_dom_sf"/>
</dbReference>
<dbReference type="Gene3D" id="3.30.70.100">
    <property type="match status" value="1"/>
</dbReference>
<keyword evidence="1" id="KW-0479">Metal-binding</keyword>
<sequence>MATHTFHVRNMHCDDCATLIDDTLRALPGVRDARAVLRTHEIRVELDPRRTSPDAVSATITELGFQTKTPPTSSSVQPAEPVEPQVSDPAWRLVEPLLRDGRPNRTKGARDERQLFEGIAYKHRAAVPWREVPTTFGPWQTLYARSARWRSDGTWTKVAATARRSPFAAELAWIDSVGD</sequence>
<evidence type="ECO:0000256" key="1">
    <source>
        <dbReference type="ARBA" id="ARBA00022723"/>
    </source>
</evidence>
<dbReference type="InterPro" id="IPR017969">
    <property type="entry name" value="Heavy-metal-associated_CS"/>
</dbReference>
<dbReference type="Pfam" id="PF00403">
    <property type="entry name" value="HMA"/>
    <property type="match status" value="1"/>
</dbReference>
<dbReference type="InterPro" id="IPR025161">
    <property type="entry name" value="IS402-like_dom"/>
</dbReference>
<comment type="caution">
    <text evidence="3">The sequence shown here is derived from an EMBL/GenBank/DDBJ whole genome shotgun (WGS) entry which is preliminary data.</text>
</comment>
<dbReference type="CDD" id="cd00371">
    <property type="entry name" value="HMA"/>
    <property type="match status" value="1"/>
</dbReference>
<gene>
    <name evidence="3" type="ORF">ACFPCV_04225</name>
</gene>
<dbReference type="Pfam" id="PF13340">
    <property type="entry name" value="DUF4096"/>
    <property type="match status" value="1"/>
</dbReference>
<dbReference type="SUPFAM" id="SSF55008">
    <property type="entry name" value="HMA, heavy metal-associated domain"/>
    <property type="match status" value="1"/>
</dbReference>
<accession>A0ABV9RWH9</accession>
<organism evidence="3 4">
    <name type="scientific">Actinophytocola glycyrrhizae</name>
    <dbReference type="NCBI Taxonomy" id="2044873"/>
    <lineage>
        <taxon>Bacteria</taxon>
        <taxon>Bacillati</taxon>
        <taxon>Actinomycetota</taxon>
        <taxon>Actinomycetes</taxon>
        <taxon>Pseudonocardiales</taxon>
        <taxon>Pseudonocardiaceae</taxon>
    </lineage>
</organism>
<evidence type="ECO:0000313" key="3">
    <source>
        <dbReference type="EMBL" id="MFC4852700.1"/>
    </source>
</evidence>
<dbReference type="InterPro" id="IPR052909">
    <property type="entry name" value="Transposase_6_like"/>
</dbReference>
<feature type="domain" description="HMA" evidence="2">
    <location>
        <begin position="2"/>
        <end position="68"/>
    </location>
</feature>
<name>A0ABV9RWH9_9PSEU</name>
<dbReference type="Proteomes" id="UP001595859">
    <property type="component" value="Unassembled WGS sequence"/>
</dbReference>